<organism evidence="1 2">
    <name type="scientific">Flavobacterium tibetense</name>
    <dbReference type="NCBI Taxonomy" id="2233533"/>
    <lineage>
        <taxon>Bacteria</taxon>
        <taxon>Pseudomonadati</taxon>
        <taxon>Bacteroidota</taxon>
        <taxon>Flavobacteriia</taxon>
        <taxon>Flavobacteriales</taxon>
        <taxon>Flavobacteriaceae</taxon>
        <taxon>Flavobacterium</taxon>
    </lineage>
</organism>
<evidence type="ECO:0000313" key="2">
    <source>
        <dbReference type="Proteomes" id="UP000253319"/>
    </source>
</evidence>
<keyword evidence="2" id="KW-1185">Reference proteome</keyword>
<sequence>MDTHPYCYASYVLSVRQYRLLPFDFLQCIPRGKPPCHVLNLRDVTLAVKGLTPSGKITPRKLVFVVKICIFELFEKLSGCVLHMQGTHSTYPKGGVLCSKDSFVVNESLVFQIKFCGKSPALRVAAKR</sequence>
<evidence type="ECO:0000313" key="1">
    <source>
        <dbReference type="EMBL" id="RBA27437.1"/>
    </source>
</evidence>
<comment type="caution">
    <text evidence="1">The sequence shown here is derived from an EMBL/GenBank/DDBJ whole genome shotgun (WGS) entry which is preliminary data.</text>
</comment>
<gene>
    <name evidence="1" type="ORF">DPN68_11990</name>
</gene>
<protein>
    <submittedName>
        <fullName evidence="1">Uncharacterized protein</fullName>
    </submittedName>
</protein>
<dbReference type="EMBL" id="QLST01000019">
    <property type="protein sequence ID" value="RBA27437.1"/>
    <property type="molecule type" value="Genomic_DNA"/>
</dbReference>
<name>A0A365NYY2_9FLAO</name>
<dbReference type="Proteomes" id="UP000253319">
    <property type="component" value="Unassembled WGS sequence"/>
</dbReference>
<proteinExistence type="predicted"/>
<dbReference type="AlphaFoldDB" id="A0A365NYY2"/>
<reference evidence="1 2" key="1">
    <citation type="submission" date="2018-06" db="EMBL/GenBank/DDBJ databases">
        <title>Flavobacterium tibetense sp. nov., isolated from a wetland YonghuCo on Tibetan Plateau.</title>
        <authorList>
            <person name="Xing P."/>
            <person name="Phurbu D."/>
            <person name="Lu H."/>
        </authorList>
    </citation>
    <scope>NUCLEOTIDE SEQUENCE [LARGE SCALE GENOMIC DNA]</scope>
    <source>
        <strain evidence="1 2">YH5</strain>
    </source>
</reference>
<accession>A0A365NYY2</accession>